<feature type="non-terminal residue" evidence="1">
    <location>
        <position position="1"/>
    </location>
</feature>
<proteinExistence type="predicted"/>
<protein>
    <submittedName>
        <fullName evidence="1">Uncharacterized protein</fullName>
    </submittedName>
</protein>
<accession>A0A371GRP6</accession>
<organism evidence="1 2">
    <name type="scientific">Mucuna pruriens</name>
    <name type="common">Velvet bean</name>
    <name type="synonym">Dolichos pruriens</name>
    <dbReference type="NCBI Taxonomy" id="157652"/>
    <lineage>
        <taxon>Eukaryota</taxon>
        <taxon>Viridiplantae</taxon>
        <taxon>Streptophyta</taxon>
        <taxon>Embryophyta</taxon>
        <taxon>Tracheophyta</taxon>
        <taxon>Spermatophyta</taxon>
        <taxon>Magnoliopsida</taxon>
        <taxon>eudicotyledons</taxon>
        <taxon>Gunneridae</taxon>
        <taxon>Pentapetalae</taxon>
        <taxon>rosids</taxon>
        <taxon>fabids</taxon>
        <taxon>Fabales</taxon>
        <taxon>Fabaceae</taxon>
        <taxon>Papilionoideae</taxon>
        <taxon>50 kb inversion clade</taxon>
        <taxon>NPAAA clade</taxon>
        <taxon>indigoferoid/millettioid clade</taxon>
        <taxon>Phaseoleae</taxon>
        <taxon>Mucuna</taxon>
    </lineage>
</organism>
<evidence type="ECO:0000313" key="2">
    <source>
        <dbReference type="Proteomes" id="UP000257109"/>
    </source>
</evidence>
<reference evidence="1" key="1">
    <citation type="submission" date="2018-05" db="EMBL/GenBank/DDBJ databases">
        <title>Draft genome of Mucuna pruriens seed.</title>
        <authorList>
            <person name="Nnadi N.E."/>
            <person name="Vos R."/>
            <person name="Hasami M.H."/>
            <person name="Devisetty U.K."/>
            <person name="Aguiy J.C."/>
        </authorList>
    </citation>
    <scope>NUCLEOTIDE SEQUENCE [LARGE SCALE GENOMIC DNA]</scope>
    <source>
        <strain evidence="1">JCA_2017</strain>
    </source>
</reference>
<dbReference type="Proteomes" id="UP000257109">
    <property type="component" value="Unassembled WGS sequence"/>
</dbReference>
<dbReference type="OrthoDB" id="1393584at2759"/>
<gene>
    <name evidence="1" type="ORF">CR513_24531</name>
</gene>
<name>A0A371GRP6_MUCPR</name>
<sequence>MDWHSEIPATCNGNEELLTLCGRYLANMQPNPSRDCCKGATAAFKRTNNGQEPTSALIPDGTERPMKIYCNNNSIVLYSNNNRSSTKSNFIDIKFLIFIEHIGTSFMLVHPLTKARIPKK</sequence>
<dbReference type="EMBL" id="QJKJ01004665">
    <property type="protein sequence ID" value="RDX93238.1"/>
    <property type="molecule type" value="Genomic_DNA"/>
</dbReference>
<keyword evidence="2" id="KW-1185">Reference proteome</keyword>
<comment type="caution">
    <text evidence="1">The sequence shown here is derived from an EMBL/GenBank/DDBJ whole genome shotgun (WGS) entry which is preliminary data.</text>
</comment>
<evidence type="ECO:0000313" key="1">
    <source>
        <dbReference type="EMBL" id="RDX93238.1"/>
    </source>
</evidence>
<dbReference type="AlphaFoldDB" id="A0A371GRP6"/>